<evidence type="ECO:0000256" key="4">
    <source>
        <dbReference type="ARBA" id="ARBA00023002"/>
    </source>
</evidence>
<proteinExistence type="predicted"/>
<keyword evidence="9" id="KW-1185">Reference proteome</keyword>
<sequence length="461" mass="52497">MDNASRTYPADRCPAITVDEILDLDSREVPPEVRGDSWRDLGTEPVTAERYTSAAFFEAEKKHMWPNVWQMAAREDELLQPGDYVVYNNVGRSYLIVRQDDGSVKAFHNVCLHRGRKLRTESGSADDFTCPFHGFAWKTDGGLKHIPCEWDFQHLKERDMSLPELRVERWQGFIFVTESAAQVSLRDYMGAEVYDRFARWRLDECYTALWVGKVINANWKAVSEAFMEAWHSIVTHPQILPYTGDANTRYSMWGDHANLALTPFGLPSPHLAADNLSEDDIIAAFSRTSGRSASLEGRKLSEGETARKAMAEINRANFLDALGYDSAGISDSEMLDAFTYNIFPNLSPWGGFVPNIVYRWRPWPDQNATLMEVRLLGRKPKDGTMPEAAEMRFLTPDEPWATVTEWGALGEVFDQDMENLPYVQEGLIASANNRVELGRYQEGRIRQFHQTMDKYLAGQLP</sequence>
<reference evidence="8 9" key="1">
    <citation type="submission" date="2018-05" db="EMBL/GenBank/DDBJ databases">
        <title>Genomic Encyclopedia of Type Strains, Phase IV (KMG-IV): sequencing the most valuable type-strain genomes for metagenomic binning, comparative biology and taxonomic classification.</title>
        <authorList>
            <person name="Goeker M."/>
        </authorList>
    </citation>
    <scope>NUCLEOTIDE SEQUENCE [LARGE SCALE GENOMIC DNA]</scope>
    <source>
        <strain evidence="8 9">DSM 3183</strain>
    </source>
</reference>
<dbReference type="SUPFAM" id="SSF50022">
    <property type="entry name" value="ISP domain"/>
    <property type="match status" value="1"/>
</dbReference>
<dbReference type="InterPro" id="IPR015879">
    <property type="entry name" value="Ring_hydroxy_dOase_asu_C_dom"/>
</dbReference>
<evidence type="ECO:0000313" key="9">
    <source>
        <dbReference type="Proteomes" id="UP000248014"/>
    </source>
</evidence>
<evidence type="ECO:0000256" key="1">
    <source>
        <dbReference type="ARBA" id="ARBA00001962"/>
    </source>
</evidence>
<accession>A0A2V3VMW6</accession>
<keyword evidence="4" id="KW-0560">Oxidoreductase</keyword>
<evidence type="ECO:0000256" key="5">
    <source>
        <dbReference type="ARBA" id="ARBA00023004"/>
    </source>
</evidence>
<dbReference type="InterPro" id="IPR017941">
    <property type="entry name" value="Rieske_2Fe-2S"/>
</dbReference>
<dbReference type="InterPro" id="IPR036922">
    <property type="entry name" value="Rieske_2Fe-2S_sf"/>
</dbReference>
<dbReference type="Proteomes" id="UP000248014">
    <property type="component" value="Unassembled WGS sequence"/>
</dbReference>
<protein>
    <submittedName>
        <fullName evidence="8">Rieske-like 2Fe-2S protein</fullName>
    </submittedName>
</protein>
<dbReference type="PROSITE" id="PS51296">
    <property type="entry name" value="RIESKE"/>
    <property type="match status" value="1"/>
</dbReference>
<dbReference type="CDD" id="cd03469">
    <property type="entry name" value="Rieske_RO_Alpha_N"/>
    <property type="match status" value="1"/>
</dbReference>
<dbReference type="CDD" id="cd08882">
    <property type="entry name" value="RHO_alpha_C_MupW-like"/>
    <property type="match status" value="1"/>
</dbReference>
<dbReference type="RefSeq" id="WP_110297768.1">
    <property type="nucleotide sequence ID" value="NZ_QJJM01000003.1"/>
</dbReference>
<evidence type="ECO:0000313" key="8">
    <source>
        <dbReference type="EMBL" id="PXW77939.1"/>
    </source>
</evidence>
<gene>
    <name evidence="8" type="ORF">C7451_10344</name>
</gene>
<dbReference type="SUPFAM" id="SSF55961">
    <property type="entry name" value="Bet v1-like"/>
    <property type="match status" value="1"/>
</dbReference>
<dbReference type="GO" id="GO:0051537">
    <property type="term" value="F:2 iron, 2 sulfur cluster binding"/>
    <property type="evidence" value="ECO:0007669"/>
    <property type="project" value="UniProtKB-KW"/>
</dbReference>
<feature type="domain" description="Rieske" evidence="7">
    <location>
        <begin position="69"/>
        <end position="176"/>
    </location>
</feature>
<evidence type="ECO:0000259" key="7">
    <source>
        <dbReference type="PROSITE" id="PS51296"/>
    </source>
</evidence>
<dbReference type="Pfam" id="PF00848">
    <property type="entry name" value="Ring_hydroxyl_A"/>
    <property type="match status" value="1"/>
</dbReference>
<comment type="cofactor">
    <cofactor evidence="1">
        <name>Fe cation</name>
        <dbReference type="ChEBI" id="CHEBI:24875"/>
    </cofactor>
</comment>
<comment type="caution">
    <text evidence="8">The sequence shown here is derived from an EMBL/GenBank/DDBJ whole genome shotgun (WGS) entry which is preliminary data.</text>
</comment>
<keyword evidence="5" id="KW-0408">Iron</keyword>
<dbReference type="PRINTS" id="PR00090">
    <property type="entry name" value="RNGDIOXGNASE"/>
</dbReference>
<dbReference type="OrthoDB" id="7458380at2"/>
<dbReference type="PANTHER" id="PTHR43756">
    <property type="entry name" value="CHOLINE MONOOXYGENASE, CHLOROPLASTIC"/>
    <property type="match status" value="1"/>
</dbReference>
<dbReference type="GO" id="GO:0005506">
    <property type="term" value="F:iron ion binding"/>
    <property type="evidence" value="ECO:0007669"/>
    <property type="project" value="InterPro"/>
</dbReference>
<name>A0A2V3VMW6_9SPHN</name>
<dbReference type="EMBL" id="QJJM01000003">
    <property type="protein sequence ID" value="PXW77939.1"/>
    <property type="molecule type" value="Genomic_DNA"/>
</dbReference>
<evidence type="ECO:0000256" key="2">
    <source>
        <dbReference type="ARBA" id="ARBA00022714"/>
    </source>
</evidence>
<keyword evidence="6" id="KW-0411">Iron-sulfur</keyword>
<dbReference type="GO" id="GO:0016491">
    <property type="term" value="F:oxidoreductase activity"/>
    <property type="evidence" value="ECO:0007669"/>
    <property type="project" value="UniProtKB-KW"/>
</dbReference>
<organism evidence="8 9">
    <name type="scientific">Blastomonas natatoria</name>
    <dbReference type="NCBI Taxonomy" id="34015"/>
    <lineage>
        <taxon>Bacteria</taxon>
        <taxon>Pseudomonadati</taxon>
        <taxon>Pseudomonadota</taxon>
        <taxon>Alphaproteobacteria</taxon>
        <taxon>Sphingomonadales</taxon>
        <taxon>Sphingomonadaceae</taxon>
        <taxon>Blastomonas</taxon>
    </lineage>
</organism>
<dbReference type="InterPro" id="IPR001663">
    <property type="entry name" value="Rng_hydr_dOase-A"/>
</dbReference>
<dbReference type="PANTHER" id="PTHR43756:SF5">
    <property type="entry name" value="CHOLINE MONOOXYGENASE, CHLOROPLASTIC"/>
    <property type="match status" value="1"/>
</dbReference>
<keyword evidence="3" id="KW-0479">Metal-binding</keyword>
<dbReference type="Gene3D" id="3.90.380.10">
    <property type="entry name" value="Naphthalene 1,2-dioxygenase Alpha Subunit, Chain A, domain 1"/>
    <property type="match status" value="1"/>
</dbReference>
<evidence type="ECO:0000256" key="6">
    <source>
        <dbReference type="ARBA" id="ARBA00023014"/>
    </source>
</evidence>
<keyword evidence="2" id="KW-0001">2Fe-2S</keyword>
<dbReference type="AlphaFoldDB" id="A0A2V3VMW6"/>
<dbReference type="Pfam" id="PF00355">
    <property type="entry name" value="Rieske"/>
    <property type="match status" value="1"/>
</dbReference>
<dbReference type="Gene3D" id="2.102.10.10">
    <property type="entry name" value="Rieske [2Fe-2S] iron-sulphur domain"/>
    <property type="match status" value="1"/>
</dbReference>
<evidence type="ECO:0000256" key="3">
    <source>
        <dbReference type="ARBA" id="ARBA00022723"/>
    </source>
</evidence>